<evidence type="ECO:0000256" key="1">
    <source>
        <dbReference type="ARBA" id="ARBA00022614"/>
    </source>
</evidence>
<dbReference type="InterPro" id="IPR032675">
    <property type="entry name" value="LRR_dom_sf"/>
</dbReference>
<dbReference type="InterPro" id="IPR003591">
    <property type="entry name" value="Leu-rich_rpt_typical-subtyp"/>
</dbReference>
<dbReference type="Pfam" id="PF13855">
    <property type="entry name" value="LRR_8"/>
    <property type="match status" value="1"/>
</dbReference>
<keyword evidence="1" id="KW-0433">Leucine-rich repeat</keyword>
<organism evidence="3 4">
    <name type="scientific">Polypedilum vanderplanki</name>
    <name type="common">Sleeping chironomid midge</name>
    <dbReference type="NCBI Taxonomy" id="319348"/>
    <lineage>
        <taxon>Eukaryota</taxon>
        <taxon>Metazoa</taxon>
        <taxon>Ecdysozoa</taxon>
        <taxon>Arthropoda</taxon>
        <taxon>Hexapoda</taxon>
        <taxon>Insecta</taxon>
        <taxon>Pterygota</taxon>
        <taxon>Neoptera</taxon>
        <taxon>Endopterygota</taxon>
        <taxon>Diptera</taxon>
        <taxon>Nematocera</taxon>
        <taxon>Chironomoidea</taxon>
        <taxon>Chironomidae</taxon>
        <taxon>Chironominae</taxon>
        <taxon>Polypedilum</taxon>
        <taxon>Polypedilum</taxon>
    </lineage>
</organism>
<protein>
    <submittedName>
        <fullName evidence="3">Uncharacterized protein</fullName>
    </submittedName>
</protein>
<dbReference type="EMBL" id="JADBJN010000001">
    <property type="protein sequence ID" value="KAG5680406.1"/>
    <property type="molecule type" value="Genomic_DNA"/>
</dbReference>
<evidence type="ECO:0000313" key="3">
    <source>
        <dbReference type="EMBL" id="KAG5680406.1"/>
    </source>
</evidence>
<keyword evidence="4" id="KW-1185">Reference proteome</keyword>
<accession>A0A9J6CFL9</accession>
<sequence length="131" mass="15384">MRENFCSRWLADCANHNSITQTNGNEYQCNVQNKEVFNGNRVTIEKAEGNQQSGKSDDDVKFFLFNWCKFEIFSKKSREDLKPFPKLKYLQLQGNPIEVIREDLFINNPELEVLYLENNEINHIDPKALSH</sequence>
<dbReference type="OrthoDB" id="7741483at2759"/>
<dbReference type="SMART" id="SM00369">
    <property type="entry name" value="LRR_TYP"/>
    <property type="match status" value="2"/>
</dbReference>
<reference evidence="3" key="1">
    <citation type="submission" date="2021-03" db="EMBL/GenBank/DDBJ databases">
        <title>Chromosome level genome of the anhydrobiotic midge Polypedilum vanderplanki.</title>
        <authorList>
            <person name="Yoshida Y."/>
            <person name="Kikawada T."/>
            <person name="Gusev O."/>
        </authorList>
    </citation>
    <scope>NUCLEOTIDE SEQUENCE</scope>
    <source>
        <strain evidence="3">NIAS01</strain>
        <tissue evidence="3">Whole body or cell culture</tissue>
    </source>
</reference>
<name>A0A9J6CFL9_POLVA</name>
<dbReference type="Gene3D" id="3.80.10.10">
    <property type="entry name" value="Ribonuclease Inhibitor"/>
    <property type="match status" value="1"/>
</dbReference>
<proteinExistence type="predicted"/>
<dbReference type="Proteomes" id="UP001107558">
    <property type="component" value="Chromosome 1"/>
</dbReference>
<keyword evidence="2" id="KW-0677">Repeat</keyword>
<gene>
    <name evidence="3" type="ORF">PVAND_009915</name>
</gene>
<dbReference type="SUPFAM" id="SSF52058">
    <property type="entry name" value="L domain-like"/>
    <property type="match status" value="1"/>
</dbReference>
<dbReference type="InterPro" id="IPR001611">
    <property type="entry name" value="Leu-rich_rpt"/>
</dbReference>
<evidence type="ECO:0000313" key="4">
    <source>
        <dbReference type="Proteomes" id="UP001107558"/>
    </source>
</evidence>
<dbReference type="PROSITE" id="PS51450">
    <property type="entry name" value="LRR"/>
    <property type="match status" value="1"/>
</dbReference>
<evidence type="ECO:0000256" key="2">
    <source>
        <dbReference type="ARBA" id="ARBA00022737"/>
    </source>
</evidence>
<dbReference type="AlphaFoldDB" id="A0A9J6CFL9"/>
<comment type="caution">
    <text evidence="3">The sequence shown here is derived from an EMBL/GenBank/DDBJ whole genome shotgun (WGS) entry which is preliminary data.</text>
</comment>